<dbReference type="EMBL" id="JAFNEN010000127">
    <property type="protein sequence ID" value="KAG8193211.1"/>
    <property type="molecule type" value="Genomic_DNA"/>
</dbReference>
<dbReference type="InterPro" id="IPR002350">
    <property type="entry name" value="Kazal_dom"/>
</dbReference>
<dbReference type="PANTHER" id="PTHR10913">
    <property type="entry name" value="FOLLISTATIN-RELATED"/>
    <property type="match status" value="1"/>
</dbReference>
<comment type="caution">
    <text evidence="3">The sequence shown here is derived from an EMBL/GenBank/DDBJ whole genome shotgun (WGS) entry which is preliminary data.</text>
</comment>
<gene>
    <name evidence="3" type="ORF">JTE90_005559</name>
</gene>
<keyword evidence="1" id="KW-1015">Disulfide bond</keyword>
<dbReference type="GO" id="GO:0030154">
    <property type="term" value="P:cell differentiation"/>
    <property type="evidence" value="ECO:0007669"/>
    <property type="project" value="TreeGrafter"/>
</dbReference>
<feature type="domain" description="Kazal-like" evidence="2">
    <location>
        <begin position="75"/>
        <end position="122"/>
    </location>
</feature>
<dbReference type="Gene3D" id="3.30.60.30">
    <property type="match status" value="1"/>
</dbReference>
<dbReference type="Proteomes" id="UP000827092">
    <property type="component" value="Unassembled WGS sequence"/>
</dbReference>
<reference evidence="3 4" key="1">
    <citation type="journal article" date="2022" name="Nat. Ecol. Evol.">
        <title>A masculinizing supergene underlies an exaggerated male reproductive morph in a spider.</title>
        <authorList>
            <person name="Hendrickx F."/>
            <person name="De Corte Z."/>
            <person name="Sonet G."/>
            <person name="Van Belleghem S.M."/>
            <person name="Kostlbacher S."/>
            <person name="Vangestel C."/>
        </authorList>
    </citation>
    <scope>NUCLEOTIDE SEQUENCE [LARGE SCALE GENOMIC DNA]</scope>
    <source>
        <strain evidence="3">W744_W776</strain>
    </source>
</reference>
<dbReference type="SUPFAM" id="SSF100895">
    <property type="entry name" value="Kazal-type serine protease inhibitors"/>
    <property type="match status" value="1"/>
</dbReference>
<dbReference type="SMART" id="SM00280">
    <property type="entry name" value="KAZAL"/>
    <property type="match status" value="1"/>
</dbReference>
<dbReference type="GO" id="GO:0005576">
    <property type="term" value="C:extracellular region"/>
    <property type="evidence" value="ECO:0007669"/>
    <property type="project" value="TreeGrafter"/>
</dbReference>
<dbReference type="Pfam" id="PF07648">
    <property type="entry name" value="Kazal_2"/>
    <property type="match status" value="1"/>
</dbReference>
<dbReference type="CDD" id="cd00104">
    <property type="entry name" value="KAZAL_FS"/>
    <property type="match status" value="1"/>
</dbReference>
<evidence type="ECO:0000256" key="1">
    <source>
        <dbReference type="ARBA" id="ARBA00023157"/>
    </source>
</evidence>
<dbReference type="PANTHER" id="PTHR10913:SF78">
    <property type="entry name" value="AGRIN"/>
    <property type="match status" value="1"/>
</dbReference>
<dbReference type="PROSITE" id="PS51465">
    <property type="entry name" value="KAZAL_2"/>
    <property type="match status" value="1"/>
</dbReference>
<sequence length="123" mass="13943">MIRNLSKACDNSSSTFSHDLAHVDAAYTNDIFVECHLDRPFMNKPEIPQKTCEKMYCSFGAFCLVNQRTHQAYCRCEETCPDTFSPVCGNDGVTYSSECQLQMASCTQQRKILIHHQGQCGKF</sequence>
<proteinExistence type="predicted"/>
<dbReference type="InterPro" id="IPR036058">
    <property type="entry name" value="Kazal_dom_sf"/>
</dbReference>
<evidence type="ECO:0000313" key="3">
    <source>
        <dbReference type="EMBL" id="KAG8193211.1"/>
    </source>
</evidence>
<evidence type="ECO:0000259" key="2">
    <source>
        <dbReference type="PROSITE" id="PS51465"/>
    </source>
</evidence>
<accession>A0AAV6VC34</accession>
<keyword evidence="4" id="KW-1185">Reference proteome</keyword>
<dbReference type="AlphaFoldDB" id="A0AAV6VC34"/>
<evidence type="ECO:0000313" key="4">
    <source>
        <dbReference type="Proteomes" id="UP000827092"/>
    </source>
</evidence>
<dbReference type="FunFam" id="3.30.60.30:FF:000024">
    <property type="entry name" value="Transmembrane agrin"/>
    <property type="match status" value="1"/>
</dbReference>
<protein>
    <recommendedName>
        <fullName evidence="2">Kazal-like domain-containing protein</fullName>
    </recommendedName>
</protein>
<dbReference type="InterPro" id="IPR050653">
    <property type="entry name" value="Prot_Inhib_GrowthFact_Antg"/>
</dbReference>
<name>A0AAV6VC34_9ARAC</name>
<organism evidence="3 4">
    <name type="scientific">Oedothorax gibbosus</name>
    <dbReference type="NCBI Taxonomy" id="931172"/>
    <lineage>
        <taxon>Eukaryota</taxon>
        <taxon>Metazoa</taxon>
        <taxon>Ecdysozoa</taxon>
        <taxon>Arthropoda</taxon>
        <taxon>Chelicerata</taxon>
        <taxon>Arachnida</taxon>
        <taxon>Araneae</taxon>
        <taxon>Araneomorphae</taxon>
        <taxon>Entelegynae</taxon>
        <taxon>Araneoidea</taxon>
        <taxon>Linyphiidae</taxon>
        <taxon>Erigoninae</taxon>
        <taxon>Oedothorax</taxon>
    </lineage>
</organism>